<comment type="caution">
    <text evidence="1">The sequence shown here is derived from an EMBL/GenBank/DDBJ whole genome shotgun (WGS) entry which is preliminary data.</text>
</comment>
<proteinExistence type="predicted"/>
<gene>
    <name evidence="1" type="ORF">QMA06_09950</name>
</gene>
<name>A0ABT7ZVS2_9FLAO</name>
<dbReference type="Proteomes" id="UP001231197">
    <property type="component" value="Unassembled WGS sequence"/>
</dbReference>
<reference evidence="1 2" key="1">
    <citation type="journal article" date="2023" name="Int. J. Syst. Evol. Microbiol.">
        <title>Winogradskyella bathintestinalis sp. nov., isolated from the intestine of the deep-sea loosejaw dragonfish, Malacosteus niger.</title>
        <authorList>
            <person name="Uniacke-Lowe S."/>
            <person name="Johnson C.N."/>
            <person name="Stanton C."/>
            <person name="Hill C."/>
            <person name="Ross P."/>
        </authorList>
    </citation>
    <scope>NUCLEOTIDE SEQUENCE [LARGE SCALE GENOMIC DNA]</scope>
    <source>
        <strain evidence="1 2">APC 3343</strain>
    </source>
</reference>
<evidence type="ECO:0008006" key="3">
    <source>
        <dbReference type="Google" id="ProtNLM"/>
    </source>
</evidence>
<sequence>MKKTILILFAIILGLNIHAQRRRHMNDIPQTNREPSEKEIETRERKMNERKQEFIDNFITTLEADEFQKHIVKQHINSFFDERMIILKTRFDHSLDRKNAIENLENTHFKDIEELISEGDMSKIKEMIKGDFDEKEVVKKKKKKRRNKRNKNE</sequence>
<evidence type="ECO:0000313" key="1">
    <source>
        <dbReference type="EMBL" id="MDN3493046.1"/>
    </source>
</evidence>
<evidence type="ECO:0000313" key="2">
    <source>
        <dbReference type="Proteomes" id="UP001231197"/>
    </source>
</evidence>
<protein>
    <recommendedName>
        <fullName evidence="3">Periplasmic heavy metal sensor</fullName>
    </recommendedName>
</protein>
<accession>A0ABT7ZVS2</accession>
<dbReference type="RefSeq" id="WP_290206702.1">
    <property type="nucleotide sequence ID" value="NZ_JASDDK010000003.1"/>
</dbReference>
<dbReference type="EMBL" id="JASDDK010000003">
    <property type="protein sequence ID" value="MDN3493046.1"/>
    <property type="molecule type" value="Genomic_DNA"/>
</dbReference>
<organism evidence="1 2">
    <name type="scientific">Winogradskyella bathintestinalis</name>
    <dbReference type="NCBI Taxonomy" id="3035208"/>
    <lineage>
        <taxon>Bacteria</taxon>
        <taxon>Pseudomonadati</taxon>
        <taxon>Bacteroidota</taxon>
        <taxon>Flavobacteriia</taxon>
        <taxon>Flavobacteriales</taxon>
        <taxon>Flavobacteriaceae</taxon>
        <taxon>Winogradskyella</taxon>
    </lineage>
</organism>
<keyword evidence="2" id="KW-1185">Reference proteome</keyword>